<accession>A0A7S0Q192</accession>
<dbReference type="InterPro" id="IPR036770">
    <property type="entry name" value="Ankyrin_rpt-contain_sf"/>
</dbReference>
<dbReference type="AlphaFoldDB" id="A0A7S0Q192"/>
<dbReference type="EMBL" id="HBEY01014769">
    <property type="protein sequence ID" value="CAD8603805.1"/>
    <property type="molecule type" value="Transcribed_RNA"/>
</dbReference>
<organism evidence="1">
    <name type="scientific">Coccolithus braarudii</name>
    <dbReference type="NCBI Taxonomy" id="221442"/>
    <lineage>
        <taxon>Eukaryota</taxon>
        <taxon>Haptista</taxon>
        <taxon>Haptophyta</taxon>
        <taxon>Prymnesiophyceae</taxon>
        <taxon>Coccolithales</taxon>
        <taxon>Coccolithaceae</taxon>
        <taxon>Coccolithus</taxon>
    </lineage>
</organism>
<dbReference type="Gene3D" id="1.25.40.20">
    <property type="entry name" value="Ankyrin repeat-containing domain"/>
    <property type="match status" value="1"/>
</dbReference>
<sequence>MTAANAPIDEGMEHFLNAIAAVQLDDDTERAMTGFLRDTEREDNFCRAVSEGDINAVSWMLRDGQSPNSSSDFDFTYASALERAVGDSHSRLVSMLFDAHADPTLNKFDGAIISMAVIHGAQAPEYMEGFPGPGDDGSAPSLPGFAGLFAMLNANCPFEHPSDADNHVGLVMDMDTMKWIETRHVLKYHRRRAHWKTFRCGFKMRCIAMFWLGITIKRQCAEGGQGRADDIAAFRTFQVGNSD</sequence>
<name>A0A7S0Q192_9EUKA</name>
<protein>
    <submittedName>
        <fullName evidence="1">Uncharacterized protein</fullName>
    </submittedName>
</protein>
<proteinExistence type="predicted"/>
<evidence type="ECO:0000313" key="1">
    <source>
        <dbReference type="EMBL" id="CAD8603805.1"/>
    </source>
</evidence>
<gene>
    <name evidence="1" type="ORF">CPEL01642_LOCUS7140</name>
</gene>
<reference evidence="1" key="1">
    <citation type="submission" date="2021-01" db="EMBL/GenBank/DDBJ databases">
        <authorList>
            <person name="Corre E."/>
            <person name="Pelletier E."/>
            <person name="Niang G."/>
            <person name="Scheremetjew M."/>
            <person name="Finn R."/>
            <person name="Kale V."/>
            <person name="Holt S."/>
            <person name="Cochrane G."/>
            <person name="Meng A."/>
            <person name="Brown T."/>
            <person name="Cohen L."/>
        </authorList>
    </citation>
    <scope>NUCLEOTIDE SEQUENCE</scope>
    <source>
        <strain evidence="1">PLY182g</strain>
    </source>
</reference>